<dbReference type="InterPro" id="IPR052517">
    <property type="entry name" value="GlcG_carb_metab_protein"/>
</dbReference>
<dbReference type="Proteomes" id="UP000245539">
    <property type="component" value="Unassembled WGS sequence"/>
</dbReference>
<dbReference type="InterPro" id="IPR005624">
    <property type="entry name" value="PduO/GlcC-like"/>
</dbReference>
<organism evidence="1 2">
    <name type="scientific">Leucothrix pacifica</name>
    <dbReference type="NCBI Taxonomy" id="1247513"/>
    <lineage>
        <taxon>Bacteria</taxon>
        <taxon>Pseudomonadati</taxon>
        <taxon>Pseudomonadota</taxon>
        <taxon>Gammaproteobacteria</taxon>
        <taxon>Thiotrichales</taxon>
        <taxon>Thiotrichaceae</taxon>
        <taxon>Leucothrix</taxon>
    </lineage>
</organism>
<proteinExistence type="predicted"/>
<sequence>MDAILNILLRSQSSIMKNKKQMALITLAVTLSTSLFATEDSAIKNSITVNQLTLASAIQAAQVSISTCRKNGFQVSASVVDGSGQVQVVLRDTTASAISVELSKKKATTAVHFRKNTTQLADLSDTAVGRSEGVLMSAGGVLIKLDDDIYGAVGVSGSFGGATDDQCATAGANAIIEALQKDKAQIKNLETTKSNEPVAEEQK</sequence>
<dbReference type="Gene3D" id="3.30.450.150">
    <property type="entry name" value="Haem-degrading domain"/>
    <property type="match status" value="1"/>
</dbReference>
<dbReference type="InterPro" id="IPR038084">
    <property type="entry name" value="PduO/GlcC-like_sf"/>
</dbReference>
<dbReference type="EMBL" id="QGKM01000053">
    <property type="protein sequence ID" value="PWQ94834.1"/>
    <property type="molecule type" value="Genomic_DNA"/>
</dbReference>
<dbReference type="PANTHER" id="PTHR34309:SF10">
    <property type="entry name" value="SLR1406 PROTEIN"/>
    <property type="match status" value="1"/>
</dbReference>
<dbReference type="OrthoDB" id="5786851at2"/>
<gene>
    <name evidence="1" type="ORF">DKW60_16470</name>
</gene>
<keyword evidence="2" id="KW-1185">Reference proteome</keyword>
<dbReference type="AlphaFoldDB" id="A0A317C8C8"/>
<name>A0A317C8C8_9GAMM</name>
<dbReference type="SUPFAM" id="SSF143744">
    <property type="entry name" value="GlcG-like"/>
    <property type="match status" value="1"/>
</dbReference>
<accession>A0A317C8C8</accession>
<dbReference type="PANTHER" id="PTHR34309">
    <property type="entry name" value="SLR1406 PROTEIN"/>
    <property type="match status" value="1"/>
</dbReference>
<dbReference type="Pfam" id="PF03928">
    <property type="entry name" value="HbpS-like"/>
    <property type="match status" value="1"/>
</dbReference>
<reference evidence="1 2" key="1">
    <citation type="submission" date="2018-05" db="EMBL/GenBank/DDBJ databases">
        <title>Leucothrix arctica sp. nov., isolated from Arctic seawater.</title>
        <authorList>
            <person name="Choi A."/>
            <person name="Baek K."/>
        </authorList>
    </citation>
    <scope>NUCLEOTIDE SEQUENCE [LARGE SCALE GENOMIC DNA]</scope>
    <source>
        <strain evidence="1 2">JCM 18388</strain>
    </source>
</reference>
<evidence type="ECO:0000313" key="2">
    <source>
        <dbReference type="Proteomes" id="UP000245539"/>
    </source>
</evidence>
<comment type="caution">
    <text evidence="1">The sequence shown here is derived from an EMBL/GenBank/DDBJ whole genome shotgun (WGS) entry which is preliminary data.</text>
</comment>
<evidence type="ECO:0000313" key="1">
    <source>
        <dbReference type="EMBL" id="PWQ94834.1"/>
    </source>
</evidence>
<protein>
    <submittedName>
        <fullName evidence="1">Adenosylcobalamin biosynthesis, GlcG-related protein</fullName>
    </submittedName>
</protein>